<keyword evidence="4 7" id="KW-0472">Membrane</keyword>
<feature type="transmembrane region" description="Helical" evidence="7">
    <location>
        <begin position="427"/>
        <end position="450"/>
    </location>
</feature>
<feature type="region of interest" description="Disordered" evidence="6">
    <location>
        <begin position="454"/>
        <end position="562"/>
    </location>
</feature>
<dbReference type="InterPro" id="IPR011701">
    <property type="entry name" value="MFS"/>
</dbReference>
<organism evidence="9 10">
    <name type="scientific">Streptomyces huasconensis</name>
    <dbReference type="NCBI Taxonomy" id="1854574"/>
    <lineage>
        <taxon>Bacteria</taxon>
        <taxon>Bacillati</taxon>
        <taxon>Actinomycetota</taxon>
        <taxon>Actinomycetes</taxon>
        <taxon>Kitasatosporales</taxon>
        <taxon>Streptomycetaceae</taxon>
        <taxon>Streptomyces</taxon>
    </lineage>
</organism>
<protein>
    <submittedName>
        <fullName evidence="9">MFS transporter</fullName>
    </submittedName>
</protein>
<keyword evidence="5" id="KW-0046">Antibiotic resistance</keyword>
<keyword evidence="2 7" id="KW-0812">Transmembrane</keyword>
<dbReference type="Gene3D" id="1.20.1720.10">
    <property type="entry name" value="Multidrug resistance protein D"/>
    <property type="match status" value="1"/>
</dbReference>
<dbReference type="CDD" id="cd17321">
    <property type="entry name" value="MFS_MMR_MDR_like"/>
    <property type="match status" value="1"/>
</dbReference>
<evidence type="ECO:0000256" key="5">
    <source>
        <dbReference type="ARBA" id="ARBA00023251"/>
    </source>
</evidence>
<dbReference type="Proteomes" id="UP001553843">
    <property type="component" value="Unassembled WGS sequence"/>
</dbReference>
<dbReference type="SUPFAM" id="SSF103473">
    <property type="entry name" value="MFS general substrate transporter"/>
    <property type="match status" value="1"/>
</dbReference>
<dbReference type="EMBL" id="JBEYRS010000005">
    <property type="protein sequence ID" value="MEW2363264.1"/>
    <property type="molecule type" value="Genomic_DNA"/>
</dbReference>
<keyword evidence="3 7" id="KW-1133">Transmembrane helix</keyword>
<feature type="transmembrane region" description="Helical" evidence="7">
    <location>
        <begin position="297"/>
        <end position="318"/>
    </location>
</feature>
<dbReference type="PANTHER" id="PTHR42718">
    <property type="entry name" value="MAJOR FACILITATOR SUPERFAMILY MULTIDRUG TRANSPORTER MFSC"/>
    <property type="match status" value="1"/>
</dbReference>
<proteinExistence type="predicted"/>
<evidence type="ECO:0000256" key="6">
    <source>
        <dbReference type="SAM" id="MobiDB-lite"/>
    </source>
</evidence>
<dbReference type="InterPro" id="IPR020846">
    <property type="entry name" value="MFS_dom"/>
</dbReference>
<dbReference type="InterPro" id="IPR036259">
    <property type="entry name" value="MFS_trans_sf"/>
</dbReference>
<keyword evidence="10" id="KW-1185">Reference proteome</keyword>
<dbReference type="RefSeq" id="WP_359778540.1">
    <property type="nucleotide sequence ID" value="NZ_JBEYRR010000005.1"/>
</dbReference>
<feature type="transmembrane region" description="Helical" evidence="7">
    <location>
        <begin position="72"/>
        <end position="98"/>
    </location>
</feature>
<name>A0ABV3LUX6_9ACTN</name>
<evidence type="ECO:0000256" key="2">
    <source>
        <dbReference type="ARBA" id="ARBA00022692"/>
    </source>
</evidence>
<dbReference type="PANTHER" id="PTHR42718:SF42">
    <property type="entry name" value="EXPORT PROTEIN"/>
    <property type="match status" value="1"/>
</dbReference>
<evidence type="ECO:0000256" key="4">
    <source>
        <dbReference type="ARBA" id="ARBA00023136"/>
    </source>
</evidence>
<feature type="transmembrane region" description="Helical" evidence="7">
    <location>
        <begin position="325"/>
        <end position="344"/>
    </location>
</feature>
<feature type="transmembrane region" description="Helical" evidence="7">
    <location>
        <begin position="193"/>
        <end position="216"/>
    </location>
</feature>
<accession>A0ABV3LUX6</accession>
<comment type="caution">
    <text evidence="9">The sequence shown here is derived from an EMBL/GenBank/DDBJ whole genome shotgun (WGS) entry which is preliminary data.</text>
</comment>
<evidence type="ECO:0000256" key="1">
    <source>
        <dbReference type="ARBA" id="ARBA00004651"/>
    </source>
</evidence>
<feature type="transmembrane region" description="Helical" evidence="7">
    <location>
        <begin position="160"/>
        <end position="181"/>
    </location>
</feature>
<dbReference type="Pfam" id="PF07690">
    <property type="entry name" value="MFS_1"/>
    <property type="match status" value="1"/>
</dbReference>
<evidence type="ECO:0000313" key="9">
    <source>
        <dbReference type="EMBL" id="MEW2363264.1"/>
    </source>
</evidence>
<dbReference type="PROSITE" id="PS50850">
    <property type="entry name" value="MFS"/>
    <property type="match status" value="1"/>
</dbReference>
<gene>
    <name evidence="9" type="ORF">AB0887_15090</name>
</gene>
<comment type="subcellular location">
    <subcellularLocation>
        <location evidence="1">Cell membrane</location>
        <topology evidence="1">Multi-pass membrane protein</topology>
    </subcellularLocation>
</comment>
<feature type="transmembrane region" description="Helical" evidence="7">
    <location>
        <begin position="356"/>
        <end position="376"/>
    </location>
</feature>
<evidence type="ECO:0000313" key="10">
    <source>
        <dbReference type="Proteomes" id="UP001553843"/>
    </source>
</evidence>
<evidence type="ECO:0000256" key="7">
    <source>
        <dbReference type="SAM" id="Phobius"/>
    </source>
</evidence>
<evidence type="ECO:0000259" key="8">
    <source>
        <dbReference type="PROSITE" id="PS50850"/>
    </source>
</evidence>
<feature type="transmembrane region" description="Helical" evidence="7">
    <location>
        <begin position="131"/>
        <end position="154"/>
    </location>
</feature>
<feature type="transmembrane region" description="Helical" evidence="7">
    <location>
        <begin position="397"/>
        <end position="415"/>
    </location>
</feature>
<sequence length="562" mass="56582">MQRRLTLACSVLGAMIVALDGTVLTAVQPALQRDLDASFAQAQWTSTGYLIAVASLLVFAGRLGDRYGHRRVFAVGTLGFALASAGVGLASGIGWVIALRVAQGVFGALLQPATLGMLRAAYPADRLGMPIAVRTSAIGLAAAAGPVVGGALATELGWRSVFFLSVVPALLIGVLALVVRVPSAPRREPAAGLDLPGAALFAVSLACLVHTLVGVAEGGRPAATALGACAAALAAAAFLRHERRAASPLIPPRLIGSAAVGPALGVLVAASAAMFGTLFVATYFLQDVRGLDPLHSAVRALPLAVMMIVSAPYAAVLLRRYGPRGTITAAMAVLALGVLALSRLDQAAGPVAVGGGFLLVGAGFGTVMVAATAVVVRHAPVTDAGVAGGLQQTAMNVGPTLGIAMATTLMTALAGRAHATGPHWTDGAFLSGMGPTLTALAAVAALGAVAGTRLPGRATNTGVATKLPVSPQQGARRPEPAADPASTARRDGSDHTAGPHGDNPEPTTPDPIGKMTDDPDQRPRPQNPPRTPHRLPSAATATALPGRTAIPPEPQRRTPSAR</sequence>
<reference evidence="9 10" key="1">
    <citation type="submission" date="2024-06" db="EMBL/GenBank/DDBJ databases">
        <title>The Natural Products Discovery Center: Release of the First 8490 Sequenced Strains for Exploring Actinobacteria Biosynthetic Diversity.</title>
        <authorList>
            <person name="Kalkreuter E."/>
            <person name="Kautsar S.A."/>
            <person name="Yang D."/>
            <person name="Bader C.D."/>
            <person name="Teijaro C.N."/>
            <person name="Fluegel L."/>
            <person name="Davis C.M."/>
            <person name="Simpson J.R."/>
            <person name="Lauterbach L."/>
            <person name="Steele A.D."/>
            <person name="Gui C."/>
            <person name="Meng S."/>
            <person name="Li G."/>
            <person name="Viehrig K."/>
            <person name="Ye F."/>
            <person name="Su P."/>
            <person name="Kiefer A.F."/>
            <person name="Nichols A."/>
            <person name="Cepeda A.J."/>
            <person name="Yan W."/>
            <person name="Fan B."/>
            <person name="Jiang Y."/>
            <person name="Adhikari A."/>
            <person name="Zheng C.-J."/>
            <person name="Schuster L."/>
            <person name="Cowan T.M."/>
            <person name="Smanski M.J."/>
            <person name="Chevrette M.G."/>
            <person name="De Carvalho L.P.S."/>
            <person name="Shen B."/>
        </authorList>
    </citation>
    <scope>NUCLEOTIDE SEQUENCE [LARGE SCALE GENOMIC DNA]</scope>
    <source>
        <strain evidence="9 10">NPDC047833</strain>
    </source>
</reference>
<feature type="transmembrane region" description="Helical" evidence="7">
    <location>
        <begin position="260"/>
        <end position="285"/>
    </location>
</feature>
<feature type="domain" description="Major facilitator superfamily (MFS) profile" evidence="8">
    <location>
        <begin position="6"/>
        <end position="459"/>
    </location>
</feature>
<evidence type="ECO:0000256" key="3">
    <source>
        <dbReference type="ARBA" id="ARBA00022989"/>
    </source>
</evidence>
<dbReference type="Gene3D" id="1.20.1250.20">
    <property type="entry name" value="MFS general substrate transporter like domains"/>
    <property type="match status" value="1"/>
</dbReference>
<feature type="transmembrane region" description="Helical" evidence="7">
    <location>
        <begin position="41"/>
        <end position="60"/>
    </location>
</feature>